<keyword evidence="5" id="KW-1185">Reference proteome</keyword>
<sequence>MKPIAPGKGGKFASMMMQQMGWAGGGLGKAGEGIVNPIEVQLRPERAGIAFGGRKEKTKQAKEEAKRRGEAVSSDSEGEGKQRKGGRKKQGKQFRNEAEHQDRERRELWSRPDRKMRRVKVQHRTYEEIIAEAGGNEPSGLEAGIGPIIDATGPQVREVASLSSALGDKGIPTSESTRLPELRHNLRLICDNNRILLEGLARKGAQNIERQKWLVRERDESERRRAKVAVDAQRVREVLSVVRDLEELGIQNEKLVSSGVEEEMDTQRLSDLIGLLKEKYGDEIQGLGLDEAIVAAVVPLVRTRIRAWKPMQEPRHLLEDFERWHSVLQSVDESRHATMNGHSKSDPVMTPFESLLWNLWMPPVRSALNNDWKAHHPEGAMRLLEAWQPFLPRFIFDNLTNQIILPRLSDAVEHWEMSSSKAPLHAYVFPWLELMGEQMTNLMNEARRRVRAVLRSWRASSGLPEALHLEKWREVFQDADWNAMLLEQVVPKLSSYLRQELRINPAKQEMSPFHLVVAWHTHLAPINTSRLLECDFFPQWLDVLHLWLTQPNVQFSEVGQWYSFWKAQFAKYTGVSELPGIKLGFKRGLDLINQALERKTAEGRANLPKADSTPLSNRGAAADPAAIASASANAESSITFKRVVEEEAAKSELLVLPLSKSHPLNGAPLLRISPHITGKPGITFYIDDDVVWAFAAAHHTASSNAADEYSPISLQELVQSAKLVKK</sequence>
<reference evidence="4 5" key="1">
    <citation type="journal article" date="2018" name="Mol. Biol. Evol.">
        <title>Broad Genomic Sampling Reveals a Smut Pathogenic Ancestry of the Fungal Clade Ustilaginomycotina.</title>
        <authorList>
            <person name="Kijpornyongpan T."/>
            <person name="Mondo S.J."/>
            <person name="Barry K."/>
            <person name="Sandor L."/>
            <person name="Lee J."/>
            <person name="Lipzen A."/>
            <person name="Pangilinan J."/>
            <person name="LaButti K."/>
            <person name="Hainaut M."/>
            <person name="Henrissat B."/>
            <person name="Grigoriev I.V."/>
            <person name="Spatafora J.W."/>
            <person name="Aime M.C."/>
        </authorList>
    </citation>
    <scope>NUCLEOTIDE SEQUENCE [LARGE SCALE GENOMIC DNA]</scope>
    <source>
        <strain evidence="4 5">MCA 4658</strain>
    </source>
</reference>
<dbReference type="Proteomes" id="UP000245783">
    <property type="component" value="Unassembled WGS sequence"/>
</dbReference>
<comment type="similarity">
    <text evidence="1">Belongs to the TFP11/STIP family.</text>
</comment>
<name>A0A316W8G4_9BASI</name>
<dbReference type="InterPro" id="IPR022783">
    <property type="entry name" value="GCFC_dom"/>
</dbReference>
<dbReference type="STRING" id="1522189.A0A316W8G4"/>
<evidence type="ECO:0000256" key="2">
    <source>
        <dbReference type="SAM" id="MobiDB-lite"/>
    </source>
</evidence>
<feature type="domain" description="G-patch" evidence="3">
    <location>
        <begin position="9"/>
        <end position="54"/>
    </location>
</feature>
<dbReference type="InParanoid" id="A0A316W8G4"/>
<dbReference type="GO" id="GO:0000390">
    <property type="term" value="P:spliceosomal complex disassembly"/>
    <property type="evidence" value="ECO:0007669"/>
    <property type="project" value="InterPro"/>
</dbReference>
<gene>
    <name evidence="4" type="ORF">IE81DRAFT_311444</name>
</gene>
<dbReference type="AlphaFoldDB" id="A0A316W8G4"/>
<organism evidence="4 5">
    <name type="scientific">Ceraceosorus guamensis</name>
    <dbReference type="NCBI Taxonomy" id="1522189"/>
    <lineage>
        <taxon>Eukaryota</taxon>
        <taxon>Fungi</taxon>
        <taxon>Dikarya</taxon>
        <taxon>Basidiomycota</taxon>
        <taxon>Ustilaginomycotina</taxon>
        <taxon>Exobasidiomycetes</taxon>
        <taxon>Ceraceosorales</taxon>
        <taxon>Ceraceosoraceae</taxon>
        <taxon>Ceraceosorus</taxon>
    </lineage>
</organism>
<dbReference type="RefSeq" id="XP_025371135.1">
    <property type="nucleotide sequence ID" value="XM_025512439.1"/>
</dbReference>
<protein>
    <submittedName>
        <fullName evidence="4">TFP11-domain-containing protein</fullName>
    </submittedName>
</protein>
<dbReference type="PANTHER" id="PTHR23329:SF1">
    <property type="entry name" value="TUFTELIN-INTERACTING PROTEIN 11"/>
    <property type="match status" value="1"/>
</dbReference>
<evidence type="ECO:0000313" key="4">
    <source>
        <dbReference type="EMBL" id="PWN43975.1"/>
    </source>
</evidence>
<dbReference type="FunCoup" id="A0A316W8G4">
    <property type="interactions" value="590"/>
</dbReference>
<dbReference type="GO" id="GO:0003676">
    <property type="term" value="F:nucleic acid binding"/>
    <property type="evidence" value="ECO:0007669"/>
    <property type="project" value="InterPro"/>
</dbReference>
<dbReference type="EMBL" id="KZ819365">
    <property type="protein sequence ID" value="PWN43975.1"/>
    <property type="molecule type" value="Genomic_DNA"/>
</dbReference>
<dbReference type="Pfam" id="PF01585">
    <property type="entry name" value="G-patch"/>
    <property type="match status" value="1"/>
</dbReference>
<dbReference type="GO" id="GO:0071008">
    <property type="term" value="C:U2-type post-mRNA release spliceosomal complex"/>
    <property type="evidence" value="ECO:0007669"/>
    <property type="project" value="TreeGrafter"/>
</dbReference>
<dbReference type="GeneID" id="37034309"/>
<feature type="compositionally biased region" description="Basic and acidic residues" evidence="2">
    <location>
        <begin position="94"/>
        <end position="110"/>
    </location>
</feature>
<feature type="compositionally biased region" description="Basic residues" evidence="2">
    <location>
        <begin position="83"/>
        <end position="92"/>
    </location>
</feature>
<dbReference type="SMART" id="SM00443">
    <property type="entry name" value="G_patch"/>
    <property type="match status" value="1"/>
</dbReference>
<dbReference type="OrthoDB" id="4822at2759"/>
<dbReference type="Pfam" id="PF07842">
    <property type="entry name" value="GCFC"/>
    <property type="match status" value="1"/>
</dbReference>
<proteinExistence type="inferred from homology"/>
<evidence type="ECO:0000259" key="3">
    <source>
        <dbReference type="PROSITE" id="PS50174"/>
    </source>
</evidence>
<evidence type="ECO:0000256" key="1">
    <source>
        <dbReference type="ARBA" id="ARBA00010900"/>
    </source>
</evidence>
<dbReference type="PROSITE" id="PS50174">
    <property type="entry name" value="G_PATCH"/>
    <property type="match status" value="1"/>
</dbReference>
<evidence type="ECO:0000313" key="5">
    <source>
        <dbReference type="Proteomes" id="UP000245783"/>
    </source>
</evidence>
<feature type="compositionally biased region" description="Basic and acidic residues" evidence="2">
    <location>
        <begin position="53"/>
        <end position="70"/>
    </location>
</feature>
<feature type="region of interest" description="Disordered" evidence="2">
    <location>
        <begin position="43"/>
        <end position="110"/>
    </location>
</feature>
<dbReference type="InterPro" id="IPR000467">
    <property type="entry name" value="G_patch_dom"/>
</dbReference>
<accession>A0A316W8G4</accession>
<dbReference type="PANTHER" id="PTHR23329">
    <property type="entry name" value="TUFTELIN-INTERACTING PROTEIN 11-RELATED"/>
    <property type="match status" value="1"/>
</dbReference>
<dbReference type="InterPro" id="IPR045211">
    <property type="entry name" value="TFP11/STIP/Ntr1"/>
</dbReference>